<keyword evidence="6" id="KW-1185">Reference proteome</keyword>
<evidence type="ECO:0000256" key="1">
    <source>
        <dbReference type="ARBA" id="ARBA00002668"/>
    </source>
</evidence>
<comment type="caution">
    <text evidence="5">The sequence shown here is derived from an EMBL/GenBank/DDBJ whole genome shotgun (WGS) entry which is preliminary data.</text>
</comment>
<dbReference type="EMBL" id="JAHRHJ020003813">
    <property type="protein sequence ID" value="KAH9291008.1"/>
    <property type="molecule type" value="Genomic_DNA"/>
</dbReference>
<evidence type="ECO:0000259" key="4">
    <source>
        <dbReference type="SMART" id="SM00875"/>
    </source>
</evidence>
<protein>
    <recommendedName>
        <fullName evidence="4">BACK domain-containing protein</fullName>
    </recommendedName>
</protein>
<dbReference type="Pfam" id="PF25597">
    <property type="entry name" value="SH3_retrovirus"/>
    <property type="match status" value="1"/>
</dbReference>
<dbReference type="GO" id="GO:0005634">
    <property type="term" value="C:nucleus"/>
    <property type="evidence" value="ECO:0007669"/>
    <property type="project" value="TreeGrafter"/>
</dbReference>
<dbReference type="PANTHER" id="PTHR46336:SF3">
    <property type="entry name" value="BTB_POZ DOMAIN-CONTAINING PROTEIN POB1"/>
    <property type="match status" value="1"/>
</dbReference>
<dbReference type="AlphaFoldDB" id="A0AA38F679"/>
<gene>
    <name evidence="5" type="ORF">KI387_044137</name>
</gene>
<feature type="region of interest" description="Disordered" evidence="3">
    <location>
        <begin position="748"/>
        <end position="811"/>
    </location>
</feature>
<dbReference type="PANTHER" id="PTHR46336">
    <property type="entry name" value="OS02G0260700 PROTEIN"/>
    <property type="match status" value="1"/>
</dbReference>
<evidence type="ECO:0000313" key="5">
    <source>
        <dbReference type="EMBL" id="KAH9291008.1"/>
    </source>
</evidence>
<feature type="compositionally biased region" description="Polar residues" evidence="3">
    <location>
        <begin position="761"/>
        <end position="773"/>
    </location>
</feature>
<proteinExistence type="predicted"/>
<dbReference type="SMART" id="SM00875">
    <property type="entry name" value="BACK"/>
    <property type="match status" value="1"/>
</dbReference>
<comment type="pathway">
    <text evidence="2">Protein modification; protein ubiquitination.</text>
</comment>
<dbReference type="Gene3D" id="3.30.710.10">
    <property type="entry name" value="Potassium Channel Kv1.1, Chain A"/>
    <property type="match status" value="1"/>
</dbReference>
<dbReference type="InterPro" id="IPR057670">
    <property type="entry name" value="SH3_retrovirus"/>
</dbReference>
<feature type="compositionally biased region" description="Low complexity" evidence="3">
    <location>
        <begin position="748"/>
        <end position="757"/>
    </location>
</feature>
<feature type="domain" description="BACK" evidence="4">
    <location>
        <begin position="148"/>
        <end position="268"/>
    </location>
</feature>
<dbReference type="GO" id="GO:0010114">
    <property type="term" value="P:response to red light"/>
    <property type="evidence" value="ECO:0007669"/>
    <property type="project" value="TreeGrafter"/>
</dbReference>
<dbReference type="CDD" id="cd18186">
    <property type="entry name" value="BTB_POZ_ZBTB_KLHL-like"/>
    <property type="match status" value="1"/>
</dbReference>
<evidence type="ECO:0000313" key="6">
    <source>
        <dbReference type="Proteomes" id="UP000824469"/>
    </source>
</evidence>
<sequence>MENHTIRLACDYFKSSQYPRWLDRTLRVHVYNPVQGTSERIAEDDIVETFTIPVYSLTLTKESEYFERLFGSGFREAFAHVVDIYITAKEKEAFQQILLLCTDVNAISLTDAEELLTLWNLSDKFMFKRSCLYSIKHLKNISLTWQQCIRIIEFSSASSNKLCQAEDLIHKCTRILIDHFQALHFLNSHIEEDQILLNELKALPSSALEALLSSDHLPVQKEEVAFYAMVIWAKHNAITKEEEQQLMTKMGVHIRFPFMKPEVLSTLTELCEMSNPFCQQLLVEGLKYKAASDEMKEKFKSEAVGHSRFRWRIGYHKPIKVITLEHPRKQATVHMSVLFEEIDAMNTDGFLEFESFNLSGNRFCFRIIQTLTSCVSKKRIGLEMVLNNNSFPRIQGDIRVSLWSQVQAEFVNKFRAWHTFDAQNPVLSCPDLLGRDWKDYTHAMDVGRKIYICVEFLDVKHVPTLRRNLISVGKLGSDGYTMIFTADSWKVTKGALVVERGAVSIAMYLINKGPSSSLDGGIPEEAWYGNKVEYSFLRVFGCEVFVHINKDDRTKLEAKSEKIIFIGYGDDDFGFKCWSIKDKKIIRSRDVDLVVDRQILGMRIARDRKERKVTLSQEEYIKKVLDRFNMQDAKPVGTSLAGHFKLSKEQCPKTEQERNQISKIKKDPHEPMREFLAKFNKLVNKIPLDTRPIDQIHKCFLLNAQLSEVSYALRRGNLETLDVDQRLAINVEYYLIMSGKLKRESFKSKSYSSTPSPGGNADQNRLPSSQTRLSIEVPPLKVPVNATCEVLEPDDEEENGIYDEQEEEVDE</sequence>
<comment type="function">
    <text evidence="1">May act as a substrate-specific adapter of an E3 ubiquitin-protein ligase complex (CUL3-RBX1-BTB) which mediates the ubiquitination and subsequent proteasomal degradation of target proteins.</text>
</comment>
<feature type="compositionally biased region" description="Acidic residues" evidence="3">
    <location>
        <begin position="791"/>
        <end position="811"/>
    </location>
</feature>
<reference evidence="5 6" key="1">
    <citation type="journal article" date="2021" name="Nat. Plants">
        <title>The Taxus genome provides insights into paclitaxel biosynthesis.</title>
        <authorList>
            <person name="Xiong X."/>
            <person name="Gou J."/>
            <person name="Liao Q."/>
            <person name="Li Y."/>
            <person name="Zhou Q."/>
            <person name="Bi G."/>
            <person name="Li C."/>
            <person name="Du R."/>
            <person name="Wang X."/>
            <person name="Sun T."/>
            <person name="Guo L."/>
            <person name="Liang H."/>
            <person name="Lu P."/>
            <person name="Wu Y."/>
            <person name="Zhang Z."/>
            <person name="Ro D.K."/>
            <person name="Shang Y."/>
            <person name="Huang S."/>
            <person name="Yan J."/>
        </authorList>
    </citation>
    <scope>NUCLEOTIDE SEQUENCE [LARGE SCALE GENOMIC DNA]</scope>
    <source>
        <strain evidence="5">Ta-2019</strain>
    </source>
</reference>
<organism evidence="5 6">
    <name type="scientific">Taxus chinensis</name>
    <name type="common">Chinese yew</name>
    <name type="synonym">Taxus wallichiana var. chinensis</name>
    <dbReference type="NCBI Taxonomy" id="29808"/>
    <lineage>
        <taxon>Eukaryota</taxon>
        <taxon>Viridiplantae</taxon>
        <taxon>Streptophyta</taxon>
        <taxon>Embryophyta</taxon>
        <taxon>Tracheophyta</taxon>
        <taxon>Spermatophyta</taxon>
        <taxon>Pinopsida</taxon>
        <taxon>Pinidae</taxon>
        <taxon>Conifers II</taxon>
        <taxon>Cupressales</taxon>
        <taxon>Taxaceae</taxon>
        <taxon>Taxus</taxon>
    </lineage>
</organism>
<evidence type="ECO:0000256" key="2">
    <source>
        <dbReference type="ARBA" id="ARBA00004906"/>
    </source>
</evidence>
<dbReference type="Proteomes" id="UP000824469">
    <property type="component" value="Unassembled WGS sequence"/>
</dbReference>
<dbReference type="Pfam" id="PF07707">
    <property type="entry name" value="BACK"/>
    <property type="match status" value="1"/>
</dbReference>
<dbReference type="InterPro" id="IPR011705">
    <property type="entry name" value="BACK"/>
</dbReference>
<evidence type="ECO:0000256" key="3">
    <source>
        <dbReference type="SAM" id="MobiDB-lite"/>
    </source>
</evidence>
<accession>A0AA38F679</accession>
<dbReference type="InterPro" id="IPR045890">
    <property type="entry name" value="POB1-like"/>
</dbReference>
<name>A0AA38F679_TAXCH</name>
<dbReference type="Gene3D" id="1.25.40.420">
    <property type="match status" value="1"/>
</dbReference>
<dbReference type="InterPro" id="IPR011333">
    <property type="entry name" value="SKP1/BTB/POZ_sf"/>
</dbReference>